<name>A0A9P0M9V1_ACAOB</name>
<dbReference type="Proteomes" id="UP001152888">
    <property type="component" value="Unassembled WGS sequence"/>
</dbReference>
<gene>
    <name evidence="1" type="ORF">ACAOBT_LOCUS30180</name>
</gene>
<organism evidence="1 2">
    <name type="scientific">Acanthoscelides obtectus</name>
    <name type="common">Bean weevil</name>
    <name type="synonym">Bruchus obtectus</name>
    <dbReference type="NCBI Taxonomy" id="200917"/>
    <lineage>
        <taxon>Eukaryota</taxon>
        <taxon>Metazoa</taxon>
        <taxon>Ecdysozoa</taxon>
        <taxon>Arthropoda</taxon>
        <taxon>Hexapoda</taxon>
        <taxon>Insecta</taxon>
        <taxon>Pterygota</taxon>
        <taxon>Neoptera</taxon>
        <taxon>Endopterygota</taxon>
        <taxon>Coleoptera</taxon>
        <taxon>Polyphaga</taxon>
        <taxon>Cucujiformia</taxon>
        <taxon>Chrysomeloidea</taxon>
        <taxon>Chrysomelidae</taxon>
        <taxon>Bruchinae</taxon>
        <taxon>Bruchini</taxon>
        <taxon>Acanthoscelides</taxon>
    </lineage>
</organism>
<dbReference type="OrthoDB" id="6609991at2759"/>
<dbReference type="AlphaFoldDB" id="A0A9P0M9V1"/>
<protein>
    <submittedName>
        <fullName evidence="1">Uncharacterized protein</fullName>
    </submittedName>
</protein>
<sequence length="177" mass="20006">MQQLNYPSNSNCSSHFVYYEVVFFCLPNLSRINGSLTADSDFAFQYGKNNPRSFQPISDENSPWANAELERLVNLVGAEPVEVLDPFNTEELDIDDLIKEMGNGVDLFLDANPVQYMSRVQLRGSQLPSYFPGYMVALPDFPDLIRIARSPDEVFASAWKAVQPKYFPDDSMQAFVA</sequence>
<keyword evidence="2" id="KW-1185">Reference proteome</keyword>
<comment type="caution">
    <text evidence="1">The sequence shown here is derived from an EMBL/GenBank/DDBJ whole genome shotgun (WGS) entry which is preliminary data.</text>
</comment>
<evidence type="ECO:0000313" key="2">
    <source>
        <dbReference type="Proteomes" id="UP001152888"/>
    </source>
</evidence>
<accession>A0A9P0M9V1</accession>
<reference evidence="1" key="1">
    <citation type="submission" date="2022-03" db="EMBL/GenBank/DDBJ databases">
        <authorList>
            <person name="Sayadi A."/>
        </authorList>
    </citation>
    <scope>NUCLEOTIDE SEQUENCE</scope>
</reference>
<evidence type="ECO:0000313" key="1">
    <source>
        <dbReference type="EMBL" id="CAH2008342.1"/>
    </source>
</evidence>
<dbReference type="EMBL" id="CAKOFQ010007802">
    <property type="protein sequence ID" value="CAH2008342.1"/>
    <property type="molecule type" value="Genomic_DNA"/>
</dbReference>
<proteinExistence type="predicted"/>